<keyword evidence="2" id="KW-1185">Reference proteome</keyword>
<name>A0A433QTX7_9FUNG</name>
<protein>
    <submittedName>
        <fullName evidence="1">Uncharacterized protein</fullName>
    </submittedName>
</protein>
<evidence type="ECO:0000313" key="2">
    <source>
        <dbReference type="Proteomes" id="UP000274822"/>
    </source>
</evidence>
<organism evidence="1 2">
    <name type="scientific">Jimgerdemannia flammicorona</name>
    <dbReference type="NCBI Taxonomy" id="994334"/>
    <lineage>
        <taxon>Eukaryota</taxon>
        <taxon>Fungi</taxon>
        <taxon>Fungi incertae sedis</taxon>
        <taxon>Mucoromycota</taxon>
        <taxon>Mucoromycotina</taxon>
        <taxon>Endogonomycetes</taxon>
        <taxon>Endogonales</taxon>
        <taxon>Endogonaceae</taxon>
        <taxon>Jimgerdemannia</taxon>
    </lineage>
</organism>
<evidence type="ECO:0000313" key="1">
    <source>
        <dbReference type="EMBL" id="RUS33208.1"/>
    </source>
</evidence>
<reference evidence="1 2" key="1">
    <citation type="journal article" date="2018" name="New Phytol.">
        <title>Phylogenomics of Endogonaceae and evolution of mycorrhizas within Mucoromycota.</title>
        <authorList>
            <person name="Chang Y."/>
            <person name="Desiro A."/>
            <person name="Na H."/>
            <person name="Sandor L."/>
            <person name="Lipzen A."/>
            <person name="Clum A."/>
            <person name="Barry K."/>
            <person name="Grigoriev I.V."/>
            <person name="Martin F.M."/>
            <person name="Stajich J.E."/>
            <person name="Smith M.E."/>
            <person name="Bonito G."/>
            <person name="Spatafora J.W."/>
        </authorList>
    </citation>
    <scope>NUCLEOTIDE SEQUENCE [LARGE SCALE GENOMIC DNA]</scope>
    <source>
        <strain evidence="1 2">AD002</strain>
    </source>
</reference>
<comment type="caution">
    <text evidence="1">The sequence shown here is derived from an EMBL/GenBank/DDBJ whole genome shotgun (WGS) entry which is preliminary data.</text>
</comment>
<dbReference type="EMBL" id="RBNJ01001399">
    <property type="protein sequence ID" value="RUS33208.1"/>
    <property type="molecule type" value="Genomic_DNA"/>
</dbReference>
<dbReference type="AlphaFoldDB" id="A0A433QTX7"/>
<proteinExistence type="predicted"/>
<sequence>MGTDPLGKQFCRVLNSKACTVRPQLQCSPEQILHRPLFLESESGIVTLADMVARKPTEDYCGGMVNCGEEDVADIDASNKTYAIPHLCTQFTHSRVHTKQCQTSSPYRSMHQHRRRREWRHVAQVDGIKHRSAWICHAYEYLELRVTSECSDIWDVV</sequence>
<dbReference type="Proteomes" id="UP000274822">
    <property type="component" value="Unassembled WGS sequence"/>
</dbReference>
<accession>A0A433QTX7</accession>
<gene>
    <name evidence="1" type="ORF">BC938DRAFT_472646</name>
</gene>